<dbReference type="GO" id="GO:0015031">
    <property type="term" value="P:protein transport"/>
    <property type="evidence" value="ECO:0007669"/>
    <property type="project" value="UniProtKB-KW"/>
</dbReference>
<dbReference type="InterPro" id="IPR040251">
    <property type="entry name" value="SEC31-like"/>
</dbReference>
<evidence type="ECO:0008006" key="11">
    <source>
        <dbReference type="Google" id="ProtNLM"/>
    </source>
</evidence>
<dbReference type="InterPro" id="IPR015943">
    <property type="entry name" value="WD40/YVTN_repeat-like_dom_sf"/>
</dbReference>
<dbReference type="HOGENOM" id="CLU_889765_0_0_1"/>
<evidence type="ECO:0000256" key="4">
    <source>
        <dbReference type="ARBA" id="ARBA00022574"/>
    </source>
</evidence>
<reference evidence="10" key="1">
    <citation type="journal article" date="2013" name="Nature">
        <title>Pan genome of the phytoplankton Emiliania underpins its global distribution.</title>
        <authorList>
            <person name="Read B.A."/>
            <person name="Kegel J."/>
            <person name="Klute M.J."/>
            <person name="Kuo A."/>
            <person name="Lefebvre S.C."/>
            <person name="Maumus F."/>
            <person name="Mayer C."/>
            <person name="Miller J."/>
            <person name="Monier A."/>
            <person name="Salamov A."/>
            <person name="Young J."/>
            <person name="Aguilar M."/>
            <person name="Claverie J.M."/>
            <person name="Frickenhaus S."/>
            <person name="Gonzalez K."/>
            <person name="Herman E.K."/>
            <person name="Lin Y.C."/>
            <person name="Napier J."/>
            <person name="Ogata H."/>
            <person name="Sarno A.F."/>
            <person name="Shmutz J."/>
            <person name="Schroeder D."/>
            <person name="de Vargas C."/>
            <person name="Verret F."/>
            <person name="von Dassow P."/>
            <person name="Valentin K."/>
            <person name="Van de Peer Y."/>
            <person name="Wheeler G."/>
            <person name="Dacks J.B."/>
            <person name="Delwiche C.F."/>
            <person name="Dyhrman S.T."/>
            <person name="Glockner G."/>
            <person name="John U."/>
            <person name="Richards T."/>
            <person name="Worden A.Z."/>
            <person name="Zhang X."/>
            <person name="Grigoriev I.V."/>
            <person name="Allen A.E."/>
            <person name="Bidle K."/>
            <person name="Borodovsky M."/>
            <person name="Bowler C."/>
            <person name="Brownlee C."/>
            <person name="Cock J.M."/>
            <person name="Elias M."/>
            <person name="Gladyshev V.N."/>
            <person name="Groth M."/>
            <person name="Guda C."/>
            <person name="Hadaegh A."/>
            <person name="Iglesias-Rodriguez M.D."/>
            <person name="Jenkins J."/>
            <person name="Jones B.M."/>
            <person name="Lawson T."/>
            <person name="Leese F."/>
            <person name="Lindquist E."/>
            <person name="Lobanov A."/>
            <person name="Lomsadze A."/>
            <person name="Malik S.B."/>
            <person name="Marsh M.E."/>
            <person name="Mackinder L."/>
            <person name="Mock T."/>
            <person name="Mueller-Roeber B."/>
            <person name="Pagarete A."/>
            <person name="Parker M."/>
            <person name="Probert I."/>
            <person name="Quesneville H."/>
            <person name="Raines C."/>
            <person name="Rensing S.A."/>
            <person name="Riano-Pachon D.M."/>
            <person name="Richier S."/>
            <person name="Rokitta S."/>
            <person name="Shiraiwa Y."/>
            <person name="Soanes D.M."/>
            <person name="van der Giezen M."/>
            <person name="Wahlund T.M."/>
            <person name="Williams B."/>
            <person name="Wilson W."/>
            <person name="Wolfe G."/>
            <person name="Wurch L.L."/>
        </authorList>
    </citation>
    <scope>NUCLEOTIDE SEQUENCE</scope>
</reference>
<keyword evidence="4" id="KW-0853">WD repeat</keyword>
<protein>
    <recommendedName>
        <fullName evidence="11">Protein transport protein SEC31</fullName>
    </recommendedName>
</protein>
<organism evidence="9 10">
    <name type="scientific">Emiliania huxleyi (strain CCMP1516)</name>
    <dbReference type="NCBI Taxonomy" id="280463"/>
    <lineage>
        <taxon>Eukaryota</taxon>
        <taxon>Haptista</taxon>
        <taxon>Haptophyta</taxon>
        <taxon>Prymnesiophyceae</taxon>
        <taxon>Isochrysidales</taxon>
        <taxon>Noelaerhabdaceae</taxon>
        <taxon>Emiliania</taxon>
    </lineage>
</organism>
<evidence type="ECO:0000313" key="9">
    <source>
        <dbReference type="EnsemblProtists" id="EOD32828"/>
    </source>
</evidence>
<evidence type="ECO:0000256" key="6">
    <source>
        <dbReference type="ARBA" id="ARBA00022824"/>
    </source>
</evidence>
<dbReference type="PaxDb" id="2903-EOD32828"/>
<dbReference type="PANTHER" id="PTHR13923:SF11">
    <property type="entry name" value="SECRETORY 31, ISOFORM D"/>
    <property type="match status" value="1"/>
</dbReference>
<dbReference type="KEGG" id="ehx:EMIHUDRAFT_460651"/>
<accession>A0A0D3KAP3</accession>
<keyword evidence="7" id="KW-0931">ER-Golgi transport</keyword>
<evidence type="ECO:0000256" key="5">
    <source>
        <dbReference type="ARBA" id="ARBA00022737"/>
    </source>
</evidence>
<dbReference type="InterPro" id="IPR001680">
    <property type="entry name" value="WD40_rpt"/>
</dbReference>
<dbReference type="GO" id="GO:0030127">
    <property type="term" value="C:COPII vesicle coat"/>
    <property type="evidence" value="ECO:0007669"/>
    <property type="project" value="TreeGrafter"/>
</dbReference>
<dbReference type="GO" id="GO:0090110">
    <property type="term" value="P:COPII-coated vesicle cargo loading"/>
    <property type="evidence" value="ECO:0007669"/>
    <property type="project" value="TreeGrafter"/>
</dbReference>
<keyword evidence="6" id="KW-0256">Endoplasmic reticulum</keyword>
<dbReference type="SMART" id="SM00320">
    <property type="entry name" value="WD40"/>
    <property type="match status" value="3"/>
</dbReference>
<dbReference type="eggNOG" id="KOG0307">
    <property type="taxonomic scope" value="Eukaryota"/>
</dbReference>
<dbReference type="EnsemblProtists" id="EOD32828">
    <property type="protein sequence ID" value="EOD32828"/>
    <property type="gene ID" value="EMIHUDRAFT_460651"/>
</dbReference>
<keyword evidence="5" id="KW-0677">Repeat</keyword>
<dbReference type="OMA" id="ETPRIEC"/>
<evidence type="ECO:0000256" key="8">
    <source>
        <dbReference type="ARBA" id="ARBA00022927"/>
    </source>
</evidence>
<evidence type="ECO:0000313" key="10">
    <source>
        <dbReference type="Proteomes" id="UP000013827"/>
    </source>
</evidence>
<keyword evidence="10" id="KW-1185">Reference proteome</keyword>
<dbReference type="GO" id="GO:0005198">
    <property type="term" value="F:structural molecule activity"/>
    <property type="evidence" value="ECO:0007669"/>
    <property type="project" value="TreeGrafter"/>
</dbReference>
<reference evidence="9" key="2">
    <citation type="submission" date="2024-10" db="UniProtKB">
        <authorList>
            <consortium name="EnsemblProtists"/>
        </authorList>
    </citation>
    <scope>IDENTIFICATION</scope>
</reference>
<dbReference type="GO" id="GO:0070971">
    <property type="term" value="C:endoplasmic reticulum exit site"/>
    <property type="evidence" value="ECO:0007669"/>
    <property type="project" value="TreeGrafter"/>
</dbReference>
<evidence type="ECO:0000256" key="7">
    <source>
        <dbReference type="ARBA" id="ARBA00022892"/>
    </source>
</evidence>
<dbReference type="STRING" id="2903.R1DBN4"/>
<dbReference type="Proteomes" id="UP000013827">
    <property type="component" value="Unassembled WGS sequence"/>
</dbReference>
<dbReference type="GO" id="GO:0007029">
    <property type="term" value="P:endoplasmic reticulum organization"/>
    <property type="evidence" value="ECO:0007669"/>
    <property type="project" value="TreeGrafter"/>
</dbReference>
<keyword evidence="8" id="KW-0653">Protein transport</keyword>
<sequence>MPKVGSIPRSATVAWSSSNEHSGLLAAGTVAGAISDTFDSTSHLDVFSLDLQGGAELPLVGSLACNDRFSRLTWGTKGVADGSLPYGLLAAGTANGSVQIVDPGRLISRHDAPVVATIDSHSGPVRGLEFNPAVPELLASGAAESEVFITDLTNPSTPRVVSPGAKSPGPGADISCVAWNRRVTHILASTSHNGLSVVWDLKLKKPVINFTNSANRGQRNSEAPPVRPLILMPTINSRNSNACYLQLLSLLGPPFRFGFFPTDHSDNFYQMQKLHLTIRANSIAFYHSGKLDETGGRKTRLVRMGSGHSPVRL</sequence>
<comment type="similarity">
    <text evidence="2">Belongs to the WD repeat SEC31 family.</text>
</comment>
<dbReference type="Gene3D" id="2.130.10.10">
    <property type="entry name" value="YVTN repeat-like/Quinoprotein amine dehydrogenase"/>
    <property type="match status" value="1"/>
</dbReference>
<dbReference type="GeneID" id="17278101"/>
<name>A0A0D3KAP3_EMIH1</name>
<keyword evidence="3" id="KW-0813">Transport</keyword>
<dbReference type="PANTHER" id="PTHR13923">
    <property type="entry name" value="SEC31-RELATED PROTEIN"/>
    <property type="match status" value="1"/>
</dbReference>
<evidence type="ECO:0000256" key="3">
    <source>
        <dbReference type="ARBA" id="ARBA00022448"/>
    </source>
</evidence>
<dbReference type="SUPFAM" id="SSF50978">
    <property type="entry name" value="WD40 repeat-like"/>
    <property type="match status" value="1"/>
</dbReference>
<evidence type="ECO:0000256" key="2">
    <source>
        <dbReference type="ARBA" id="ARBA00009358"/>
    </source>
</evidence>
<dbReference type="AlphaFoldDB" id="A0A0D3KAP3"/>
<dbReference type="RefSeq" id="XP_005785257.1">
    <property type="nucleotide sequence ID" value="XM_005785200.1"/>
</dbReference>
<proteinExistence type="inferred from homology"/>
<comment type="subcellular location">
    <subcellularLocation>
        <location evidence="1">Endoplasmic reticulum</location>
    </subcellularLocation>
</comment>
<evidence type="ECO:0000256" key="1">
    <source>
        <dbReference type="ARBA" id="ARBA00004240"/>
    </source>
</evidence>
<dbReference type="InterPro" id="IPR036322">
    <property type="entry name" value="WD40_repeat_dom_sf"/>
</dbReference>